<dbReference type="Proteomes" id="UP000232323">
    <property type="component" value="Unassembled WGS sequence"/>
</dbReference>
<feature type="compositionally biased region" description="Acidic residues" evidence="2">
    <location>
        <begin position="809"/>
        <end position="818"/>
    </location>
</feature>
<reference evidence="3 4" key="1">
    <citation type="submission" date="2017-08" db="EMBL/GenBank/DDBJ databases">
        <title>Acidophilic green algal genome provides insights into adaptation to an acidic environment.</title>
        <authorList>
            <person name="Hirooka S."/>
            <person name="Hirose Y."/>
            <person name="Kanesaki Y."/>
            <person name="Higuchi S."/>
            <person name="Fujiwara T."/>
            <person name="Onuma R."/>
            <person name="Era A."/>
            <person name="Ohbayashi R."/>
            <person name="Uzuka A."/>
            <person name="Nozaki H."/>
            <person name="Yoshikawa H."/>
            <person name="Miyagishima S.Y."/>
        </authorList>
    </citation>
    <scope>NUCLEOTIDE SEQUENCE [LARGE SCALE GENOMIC DNA]</scope>
    <source>
        <strain evidence="3 4">NIES-2499</strain>
    </source>
</reference>
<gene>
    <name evidence="3" type="ORF">CEUSTIGMA_g4724.t1</name>
</gene>
<feature type="compositionally biased region" description="Acidic residues" evidence="2">
    <location>
        <begin position="484"/>
        <end position="494"/>
    </location>
</feature>
<evidence type="ECO:0000313" key="3">
    <source>
        <dbReference type="EMBL" id="GAX77278.1"/>
    </source>
</evidence>
<feature type="region of interest" description="Disordered" evidence="2">
    <location>
        <begin position="928"/>
        <end position="1060"/>
    </location>
</feature>
<feature type="compositionally biased region" description="Low complexity" evidence="2">
    <location>
        <begin position="594"/>
        <end position="617"/>
    </location>
</feature>
<dbReference type="EMBL" id="BEGY01000023">
    <property type="protein sequence ID" value="GAX77278.1"/>
    <property type="molecule type" value="Genomic_DNA"/>
</dbReference>
<evidence type="ECO:0000256" key="2">
    <source>
        <dbReference type="SAM" id="MobiDB-lite"/>
    </source>
</evidence>
<feature type="compositionally biased region" description="Low complexity" evidence="2">
    <location>
        <begin position="463"/>
        <end position="478"/>
    </location>
</feature>
<name>A0A250X2I9_9CHLO</name>
<feature type="region of interest" description="Disordered" evidence="2">
    <location>
        <begin position="283"/>
        <end position="304"/>
    </location>
</feature>
<feature type="region of interest" description="Disordered" evidence="2">
    <location>
        <begin position="809"/>
        <end position="869"/>
    </location>
</feature>
<feature type="coiled-coil region" evidence="1">
    <location>
        <begin position="683"/>
        <end position="715"/>
    </location>
</feature>
<sequence length="1115" mass="120612">MRCKASSEQKKGPSTPSRLYDPYAASKPEDNPDFDDLILDEELYKELGMSMDEIEQQKGATEASEVDPEGFNLDFDDASSVSEELPLDVRLRLLDKQVYGPEAAVFAGFRPEEVAMARAILDSAGGNEIKVLMCTDEMLVGSVEAALWEEEVDWSQPRPQMWNQGRAWGSQKTLMFSGLSIKAQATILELLEGSGLSGVVPLMAMEEEVDRRLGDVLADAVKEYRMRPSITPSDQLWKEFQSRVMKEGREQELGDLNTLLGDKVRERMRAVQQTEAGTGMKLEEVEGVDGDNQQQQQGEEAGISEELLDEELDRILLHWDQDEEEGQLLGEEGDFLEEESERVHGSVPKASSGAPTDDGREIVQAESRLLVPGSDVKVEAESPPGGRVDEEPTMVSPHSPEGRIISHVFQSQGTASATKQGNPQQPSFTSSSSDSLPLGAPAAAAAAVSSPVGGPRPSEDLQSEPSSSAISQSQSAPPHGDENALGDEGLDDMLLDGLFENPLDELLPTETPLSSAEQDSSSSGSSSRGITDDTRSGVGLSGLPGLNFSADFSYSGGSGSGSVLSQIQEALKAGVPPDQLKQMIDQAYIKMQATSSVPSPTMATASSTFSPTSASRSLSEDRKAPSPPARPAGPARPPPPKPVDDPMLALKPEVRRALEGKNVQFLDMNRLPKKYRDRVVGQMKSHQQQLLEEKEDLLEQQKMQQELERVEVERQARLKAAYDQLELRRNLDLQMKLRGASRQEQLLWRQGQETGEMLADEYVVTEVGEEASSDGHERVGSIHQGLSAEERVWHNAEEGGSDLRFQDAEDEGVADDSSDYVVPPGWELPGSQDASRDVGSSSTSQPVKAISMEEAERDAEEMEEDGSNRVMMDASMIRQLADAAVATGLNPQRALAEAMAVGVIIPSSEAAAAGVRLPSLALIKQAARQQEQQQSEQSEGLEEEEEEVEETQEAPKGTASKVDSSRVSPLAESTLRNSSRATSQHRTQDLAGAVETVQEPSAKRAWGSGLARAAAASRGGAGRVRTSSEDTDTDARAKNNSPPRGSLKSMDERLQSAGGKQVELLKAVGGQNEEQSTQRGGLMTLSQLRDVAKRKGLDFEMLLESARAKGLDIRD</sequence>
<organism evidence="3 4">
    <name type="scientific">Chlamydomonas eustigma</name>
    <dbReference type="NCBI Taxonomy" id="1157962"/>
    <lineage>
        <taxon>Eukaryota</taxon>
        <taxon>Viridiplantae</taxon>
        <taxon>Chlorophyta</taxon>
        <taxon>core chlorophytes</taxon>
        <taxon>Chlorophyceae</taxon>
        <taxon>CS clade</taxon>
        <taxon>Chlamydomonadales</taxon>
        <taxon>Chlamydomonadaceae</taxon>
        <taxon>Chlamydomonas</taxon>
    </lineage>
</organism>
<feature type="compositionally biased region" description="Low complexity" evidence="2">
    <location>
        <begin position="504"/>
        <end position="527"/>
    </location>
</feature>
<keyword evidence="1" id="KW-0175">Coiled coil</keyword>
<evidence type="ECO:0000313" key="4">
    <source>
        <dbReference type="Proteomes" id="UP000232323"/>
    </source>
</evidence>
<dbReference type="AlphaFoldDB" id="A0A250X2I9"/>
<protein>
    <submittedName>
        <fullName evidence="3">Uncharacterized protein</fullName>
    </submittedName>
</protein>
<feature type="compositionally biased region" description="Polar residues" evidence="2">
    <location>
        <begin position="974"/>
        <end position="985"/>
    </location>
</feature>
<proteinExistence type="predicted"/>
<dbReference type="PANTHER" id="PTHR48125:SF10">
    <property type="entry name" value="OS12G0136300 PROTEIN"/>
    <property type="match status" value="1"/>
</dbReference>
<feature type="compositionally biased region" description="Basic and acidic residues" evidence="2">
    <location>
        <begin position="1"/>
        <end position="11"/>
    </location>
</feature>
<accession>A0A250X2I9</accession>
<keyword evidence="4" id="KW-1185">Reference proteome</keyword>
<dbReference type="PANTHER" id="PTHR48125">
    <property type="entry name" value="LP07818P1"/>
    <property type="match status" value="1"/>
</dbReference>
<feature type="compositionally biased region" description="Acidic residues" evidence="2">
    <location>
        <begin position="853"/>
        <end position="865"/>
    </location>
</feature>
<feature type="compositionally biased region" description="Pro residues" evidence="2">
    <location>
        <begin position="625"/>
        <end position="641"/>
    </location>
</feature>
<comment type="caution">
    <text evidence="3">The sequence shown here is derived from an EMBL/GenBank/DDBJ whole genome shotgun (WGS) entry which is preliminary data.</text>
</comment>
<feature type="compositionally biased region" description="Low complexity" evidence="2">
    <location>
        <begin position="929"/>
        <end position="938"/>
    </location>
</feature>
<feature type="compositionally biased region" description="Low complexity" evidence="2">
    <location>
        <begin position="1004"/>
        <end position="1018"/>
    </location>
</feature>
<feature type="compositionally biased region" description="Acidic residues" evidence="2">
    <location>
        <begin position="939"/>
        <end position="952"/>
    </location>
</feature>
<evidence type="ECO:0000256" key="1">
    <source>
        <dbReference type="SAM" id="Coils"/>
    </source>
</evidence>
<feature type="region of interest" description="Disordered" evidence="2">
    <location>
        <begin position="1"/>
        <end position="35"/>
    </location>
</feature>
<feature type="compositionally biased region" description="Polar residues" evidence="2">
    <location>
        <begin position="408"/>
        <end position="429"/>
    </location>
</feature>
<feature type="region of interest" description="Disordered" evidence="2">
    <location>
        <begin position="337"/>
        <end position="543"/>
    </location>
</feature>
<feature type="compositionally biased region" description="Low complexity" evidence="2">
    <location>
        <begin position="430"/>
        <end position="455"/>
    </location>
</feature>
<feature type="region of interest" description="Disordered" evidence="2">
    <location>
        <begin position="594"/>
        <end position="653"/>
    </location>
</feature>
<dbReference type="OrthoDB" id="2018221at2759"/>